<gene>
    <name evidence="3" type="ORF">GKIL_2412</name>
</gene>
<dbReference type="InterPro" id="IPR044844">
    <property type="entry name" value="Trans_IPPS_euk-type"/>
</dbReference>
<accession>U5QIE1</accession>
<evidence type="ECO:0000256" key="1">
    <source>
        <dbReference type="ARBA" id="ARBA00004829"/>
    </source>
</evidence>
<dbReference type="OrthoDB" id="9787280at2"/>
<dbReference type="STRING" id="1183438.GKIL_2412"/>
<dbReference type="RefSeq" id="WP_023173836.1">
    <property type="nucleotide sequence ID" value="NC_022600.1"/>
</dbReference>
<dbReference type="SUPFAM" id="SSF48576">
    <property type="entry name" value="Terpenoid synthases"/>
    <property type="match status" value="1"/>
</dbReference>
<dbReference type="CDD" id="cd00683">
    <property type="entry name" value="Trans_IPPS_HH"/>
    <property type="match status" value="1"/>
</dbReference>
<protein>
    <submittedName>
        <fullName evidence="3">Squalene/phytoene synthase</fullName>
        <ecNumber evidence="3">2.5.1.21</ecNumber>
    </submittedName>
</protein>
<dbReference type="GO" id="GO:0016117">
    <property type="term" value="P:carotenoid biosynthetic process"/>
    <property type="evidence" value="ECO:0007669"/>
    <property type="project" value="UniProtKB-ARBA"/>
</dbReference>
<dbReference type="InterPro" id="IPR033904">
    <property type="entry name" value="Trans_IPPS_HH"/>
</dbReference>
<dbReference type="SFLD" id="SFLDG01018">
    <property type="entry name" value="Squalene/Phytoene_Synthase_Lik"/>
    <property type="match status" value="1"/>
</dbReference>
<dbReference type="InterPro" id="IPR008949">
    <property type="entry name" value="Isoprenoid_synthase_dom_sf"/>
</dbReference>
<evidence type="ECO:0000313" key="3">
    <source>
        <dbReference type="EMBL" id="AGY58658.1"/>
    </source>
</evidence>
<dbReference type="SFLD" id="SFLDS00005">
    <property type="entry name" value="Isoprenoid_Synthase_Type_I"/>
    <property type="match status" value="1"/>
</dbReference>
<dbReference type="GO" id="GO:0051996">
    <property type="term" value="F:squalene synthase [NAD(P)H] activity"/>
    <property type="evidence" value="ECO:0007669"/>
    <property type="project" value="UniProtKB-EC"/>
</dbReference>
<dbReference type="PROSITE" id="PS01044">
    <property type="entry name" value="SQUALEN_PHYTOEN_SYN_1"/>
    <property type="match status" value="1"/>
</dbReference>
<organism evidence="3 4">
    <name type="scientific">Gloeobacter kilaueensis (strain ATCC BAA-2537 / CCAP 1431/1 / ULC 316 / JS1)</name>
    <dbReference type="NCBI Taxonomy" id="1183438"/>
    <lineage>
        <taxon>Bacteria</taxon>
        <taxon>Bacillati</taxon>
        <taxon>Cyanobacteriota</taxon>
        <taxon>Cyanophyceae</taxon>
        <taxon>Gloeobacterales</taxon>
        <taxon>Gloeobacteraceae</taxon>
        <taxon>Gloeobacter</taxon>
    </lineage>
</organism>
<dbReference type="PANTHER" id="PTHR11626:SF2">
    <property type="entry name" value="SQUALENE SYNTHASE"/>
    <property type="match status" value="1"/>
</dbReference>
<dbReference type="Gene3D" id="1.10.600.10">
    <property type="entry name" value="Farnesyl Diphosphate Synthase"/>
    <property type="match status" value="1"/>
</dbReference>
<evidence type="ECO:0000256" key="2">
    <source>
        <dbReference type="ARBA" id="ARBA00022679"/>
    </source>
</evidence>
<dbReference type="Proteomes" id="UP000017396">
    <property type="component" value="Chromosome"/>
</dbReference>
<dbReference type="KEGG" id="glj:GKIL_2412"/>
<dbReference type="InterPro" id="IPR019845">
    <property type="entry name" value="Squalene/phytoene_synthase_CS"/>
</dbReference>
<dbReference type="GO" id="GO:0045338">
    <property type="term" value="P:farnesyl diphosphate metabolic process"/>
    <property type="evidence" value="ECO:0007669"/>
    <property type="project" value="InterPro"/>
</dbReference>
<dbReference type="EC" id="2.5.1.21" evidence="3"/>
<evidence type="ECO:0000313" key="4">
    <source>
        <dbReference type="Proteomes" id="UP000017396"/>
    </source>
</evidence>
<keyword evidence="2 3" id="KW-0808">Transferase</keyword>
<dbReference type="PATRIC" id="fig|1183438.3.peg.2370"/>
<comment type="pathway">
    <text evidence="1">Carotenoid biosynthesis.</text>
</comment>
<dbReference type="eggNOG" id="COG1562">
    <property type="taxonomic scope" value="Bacteria"/>
</dbReference>
<proteinExistence type="predicted"/>
<dbReference type="HOGENOM" id="CLU_031981_1_0_3"/>
<dbReference type="InterPro" id="IPR002060">
    <property type="entry name" value="Squ/phyt_synthse"/>
</dbReference>
<dbReference type="EMBL" id="CP003587">
    <property type="protein sequence ID" value="AGY58658.1"/>
    <property type="molecule type" value="Genomic_DNA"/>
</dbReference>
<sequence>MQSAREANRDQKSALRFCQEILPEVSRTFAISVRFLPGRLGRAVLCSYLLMRIADTLEDDPIASASQKVSLLARFMACFEAAEAADKFPGETGGVNGESAHVQLVQHADLVFQVYRTLPEPTRRIIQRWVDEMVVGMKKFVTLYPHGIRIQTLEEYNDYCYYVAGTVGHLLTDLWHEHSGSIDHDRYRTLLADCEAFGEALQTVNILKDIAWDAEHENSIYIPEHSLREHGSSQQTLLSDSHLEKNRAALAELVELAWADLDAALTYLLAIPRQAVPIRLFCILPMLFAYATLREITRSTAMLTSGGTVKISRAEVKSLIVAGSATVLSNRGIQQLVDQVRSQPYLLRWVHFDSSRPVQA</sequence>
<dbReference type="AlphaFoldDB" id="U5QIE1"/>
<reference evidence="3 4" key="1">
    <citation type="journal article" date="2013" name="PLoS ONE">
        <title>Cultivation and Complete Genome Sequencing of Gloeobacter kilaueensis sp. nov., from a Lava Cave in Kilauea Caldera, Hawai'i.</title>
        <authorList>
            <person name="Saw J.H."/>
            <person name="Schatz M."/>
            <person name="Brown M.V."/>
            <person name="Kunkel D.D."/>
            <person name="Foster J.S."/>
            <person name="Shick H."/>
            <person name="Christensen S."/>
            <person name="Hou S."/>
            <person name="Wan X."/>
            <person name="Donachie S.P."/>
        </authorList>
    </citation>
    <scope>NUCLEOTIDE SEQUENCE [LARGE SCALE GENOMIC DNA]</scope>
    <source>
        <strain evidence="4">JS</strain>
    </source>
</reference>
<keyword evidence="4" id="KW-1185">Reference proteome</keyword>
<name>U5QIE1_GLOK1</name>
<dbReference type="Pfam" id="PF00494">
    <property type="entry name" value="SQS_PSY"/>
    <property type="match status" value="1"/>
</dbReference>
<dbReference type="PANTHER" id="PTHR11626">
    <property type="entry name" value="FARNESYL-DIPHOSPHATE FARNESYLTRANSFERASE"/>
    <property type="match status" value="1"/>
</dbReference>